<dbReference type="GeneID" id="39608208"/>
<feature type="compositionally biased region" description="Low complexity" evidence="1">
    <location>
        <begin position="1"/>
        <end position="35"/>
    </location>
</feature>
<sequence>MSIGSDDSTVGDDVSMTIGSDDSTVGSDGSTVGGDCETTFNKNMAEMETYDAAKNESSSNVSTAFQQAKLAGGNHDTVANDKLNNYTSMSSASRTILATNDANSLRTL</sequence>
<accession>A0A3M9XUV6</accession>
<protein>
    <submittedName>
        <fullName evidence="2">Uncharacterized protein</fullName>
    </submittedName>
</protein>
<evidence type="ECO:0000256" key="1">
    <source>
        <dbReference type="SAM" id="MobiDB-lite"/>
    </source>
</evidence>
<dbReference type="Proteomes" id="UP000267145">
    <property type="component" value="Unassembled WGS sequence"/>
</dbReference>
<name>A0A3M9XUV6_9PEZI</name>
<evidence type="ECO:0000313" key="2">
    <source>
        <dbReference type="EMBL" id="RNJ52069.1"/>
    </source>
</evidence>
<evidence type="ECO:0000313" key="3">
    <source>
        <dbReference type="Proteomes" id="UP000267145"/>
    </source>
</evidence>
<proteinExistence type="predicted"/>
<gene>
    <name evidence="2" type="ORF">D7B24_004519</name>
</gene>
<dbReference type="AlphaFoldDB" id="A0A3M9XUV6"/>
<organism evidence="2 3">
    <name type="scientific">Verticillium nonalfalfae</name>
    <dbReference type="NCBI Taxonomy" id="1051616"/>
    <lineage>
        <taxon>Eukaryota</taxon>
        <taxon>Fungi</taxon>
        <taxon>Dikarya</taxon>
        <taxon>Ascomycota</taxon>
        <taxon>Pezizomycotina</taxon>
        <taxon>Sordariomycetes</taxon>
        <taxon>Hypocreomycetidae</taxon>
        <taxon>Glomerellales</taxon>
        <taxon>Plectosphaerellaceae</taxon>
        <taxon>Verticillium</taxon>
    </lineage>
</organism>
<feature type="region of interest" description="Disordered" evidence="1">
    <location>
        <begin position="1"/>
        <end position="36"/>
    </location>
</feature>
<dbReference type="EMBL" id="RBVV01000251">
    <property type="protein sequence ID" value="RNJ52069.1"/>
    <property type="molecule type" value="Genomic_DNA"/>
</dbReference>
<reference evidence="2 3" key="1">
    <citation type="submission" date="2018-10" db="EMBL/GenBank/DDBJ databases">
        <title>Genome sequence of Verticillium nonalfalfae VnAa140.</title>
        <authorList>
            <person name="Stajich J.E."/>
            <person name="Kasson M.T."/>
        </authorList>
    </citation>
    <scope>NUCLEOTIDE SEQUENCE [LARGE SCALE GENOMIC DNA]</scope>
    <source>
        <strain evidence="2 3">VnAa140</strain>
    </source>
</reference>
<dbReference type="RefSeq" id="XP_028490227.1">
    <property type="nucleotide sequence ID" value="XM_028638687.1"/>
</dbReference>
<comment type="caution">
    <text evidence="2">The sequence shown here is derived from an EMBL/GenBank/DDBJ whole genome shotgun (WGS) entry which is preliminary data.</text>
</comment>
<keyword evidence="3" id="KW-1185">Reference proteome</keyword>